<accession>A0A8S2AZ11</accession>
<protein>
    <submittedName>
        <fullName evidence="2">Uncharacterized protein</fullName>
    </submittedName>
</protein>
<keyword evidence="3" id="KW-1185">Reference proteome</keyword>
<dbReference type="AlphaFoldDB" id="A0A8S2AZ11"/>
<feature type="region of interest" description="Disordered" evidence="1">
    <location>
        <begin position="157"/>
        <end position="179"/>
    </location>
</feature>
<dbReference type="EMBL" id="LR999457">
    <property type="protein sequence ID" value="CAE6203658.1"/>
    <property type="molecule type" value="Genomic_DNA"/>
</dbReference>
<reference evidence="2" key="1">
    <citation type="submission" date="2021-01" db="EMBL/GenBank/DDBJ databases">
        <authorList>
            <person name="Bezrukov I."/>
        </authorList>
    </citation>
    <scope>NUCLEOTIDE SEQUENCE</scope>
</reference>
<feature type="region of interest" description="Disordered" evidence="1">
    <location>
        <begin position="65"/>
        <end position="115"/>
    </location>
</feature>
<organism evidence="2 3">
    <name type="scientific">Arabidopsis arenosa</name>
    <name type="common">Sand rock-cress</name>
    <name type="synonym">Cardaminopsis arenosa</name>
    <dbReference type="NCBI Taxonomy" id="38785"/>
    <lineage>
        <taxon>Eukaryota</taxon>
        <taxon>Viridiplantae</taxon>
        <taxon>Streptophyta</taxon>
        <taxon>Embryophyta</taxon>
        <taxon>Tracheophyta</taxon>
        <taxon>Spermatophyta</taxon>
        <taxon>Magnoliopsida</taxon>
        <taxon>eudicotyledons</taxon>
        <taxon>Gunneridae</taxon>
        <taxon>Pentapetalae</taxon>
        <taxon>rosids</taxon>
        <taxon>malvids</taxon>
        <taxon>Brassicales</taxon>
        <taxon>Brassicaceae</taxon>
        <taxon>Camelineae</taxon>
        <taxon>Arabidopsis</taxon>
    </lineage>
</organism>
<feature type="compositionally biased region" description="Polar residues" evidence="1">
    <location>
        <begin position="160"/>
        <end position="169"/>
    </location>
</feature>
<name>A0A8S2AZ11_ARAAE</name>
<evidence type="ECO:0000313" key="2">
    <source>
        <dbReference type="EMBL" id="CAE6203658.1"/>
    </source>
</evidence>
<evidence type="ECO:0000313" key="3">
    <source>
        <dbReference type="Proteomes" id="UP000682877"/>
    </source>
</evidence>
<evidence type="ECO:0000256" key="1">
    <source>
        <dbReference type="SAM" id="MobiDB-lite"/>
    </source>
</evidence>
<dbReference type="Proteomes" id="UP000682877">
    <property type="component" value="Chromosome 7"/>
</dbReference>
<proteinExistence type="predicted"/>
<sequence>MDGEWVAVCKMSNGDLVADNGYAYVSIAVQYMLVGVSDMRSDDKPMHFLTNFVIKMVEANENDIEGAKSKRNPEDDLETKPFLKKHKDKEETTKGLANDSLQHKSDQEETVEGLNDTPDFVEEAATRNITALKAVQDQFHVPGKRFLGFFSQKLFKKKTSSNGSDQDSPNRGLRDIDIV</sequence>
<feature type="compositionally biased region" description="Basic and acidic residues" evidence="1">
    <location>
        <begin position="65"/>
        <end position="81"/>
    </location>
</feature>
<gene>
    <name evidence="2" type="ORF">AARE701A_LOCUS20000</name>
</gene>